<dbReference type="PANTHER" id="PTHR10098:SF108">
    <property type="entry name" value="TETRATRICOPEPTIDE REPEAT PROTEIN 28"/>
    <property type="match status" value="1"/>
</dbReference>
<keyword evidence="4" id="KW-1185">Reference proteome</keyword>
<evidence type="ECO:0000256" key="1">
    <source>
        <dbReference type="SAM" id="Coils"/>
    </source>
</evidence>
<dbReference type="OrthoDB" id="3564260at2759"/>
<dbReference type="EMBL" id="JAFJYH010000276">
    <property type="protein sequence ID" value="KAG4414207.1"/>
    <property type="molecule type" value="Genomic_DNA"/>
</dbReference>
<organism evidence="3 4">
    <name type="scientific">Cadophora malorum</name>
    <dbReference type="NCBI Taxonomy" id="108018"/>
    <lineage>
        <taxon>Eukaryota</taxon>
        <taxon>Fungi</taxon>
        <taxon>Dikarya</taxon>
        <taxon>Ascomycota</taxon>
        <taxon>Pezizomycotina</taxon>
        <taxon>Leotiomycetes</taxon>
        <taxon>Helotiales</taxon>
        <taxon>Ploettnerulaceae</taxon>
        <taxon>Cadophora</taxon>
    </lineage>
</organism>
<dbReference type="Pfam" id="PF12770">
    <property type="entry name" value="CHAT"/>
    <property type="match status" value="1"/>
</dbReference>
<proteinExistence type="predicted"/>
<reference evidence="3" key="1">
    <citation type="submission" date="2021-02" db="EMBL/GenBank/DDBJ databases">
        <title>Genome sequence Cadophora malorum strain M34.</title>
        <authorList>
            <person name="Stefanovic E."/>
            <person name="Vu D."/>
            <person name="Scully C."/>
            <person name="Dijksterhuis J."/>
            <person name="Roader J."/>
            <person name="Houbraken J."/>
        </authorList>
    </citation>
    <scope>NUCLEOTIDE SEQUENCE</scope>
    <source>
        <strain evidence="3">M34</strain>
    </source>
</reference>
<evidence type="ECO:0000313" key="4">
    <source>
        <dbReference type="Proteomes" id="UP000664132"/>
    </source>
</evidence>
<evidence type="ECO:0000259" key="2">
    <source>
        <dbReference type="Pfam" id="PF12770"/>
    </source>
</evidence>
<accession>A0A8H7W3V2</accession>
<dbReference type="InterPro" id="IPR024983">
    <property type="entry name" value="CHAT_dom"/>
</dbReference>
<protein>
    <recommendedName>
        <fullName evidence="2">CHAT domain-containing protein</fullName>
    </recommendedName>
</protein>
<gene>
    <name evidence="3" type="ORF">IFR04_012654</name>
</gene>
<keyword evidence="1" id="KW-0175">Coiled coil</keyword>
<sequence length="1371" mass="151947">MDLFELSRLFGGSLFADDYRGDFTQISASIERDGTNSGYGHAHDHRLLLEKLLRKAVFWTLSGNHAKARHWLQSLRHQSGSVDGHWENRLKCYNLLSFVDRLHPPAIRFRSQFGGSAAVIFEAQNQHFLDELLSSNSEHGSLEQLELSIPLRIYQYDIHLWAMQCQHPSFARPELSLGSSDLLSHIGDPFPAGYVESTMQLHLTAMAGSLKRLSYEAEAARFPKIQHSLSTVVSDFFEQNQDLVGEALCLISKADKLTSPPFTSPLALNFVVEGKLTGIVNSVWDFEEPKFALRADADAESHYQNAIYLMEAAGSPRGRAAVLLRQAAVLHMEALFHCRSRKSHAKNQLSEASSKLQEALHGFRGDEANTALVNCHLILLEISHHGPDPDNGTLGIENRAAEIGVWGKHAENTVLSQFCALLMLRFGRRMFLDHWHLKVALLCISCAKAVLKASDDETFLLQALLAEADVVHSSGNFSQAELVLREARKSLDAVLKLLRELGQAGNKTQRSLKGPTANLLSFYDSVASKILMSAADPSALQQWRDVYSRLELEVATDYFLDITPLCGIPGPTHASGSPATSPLDFAAILREQNENRRLGEAYSTKYNAAYTELERGNIDGYDGQLAEFLTSTNSMAASKDQIATFRVIVISALGIPSEAARQLPLAVPRLFGREETSAIEKLGQISYQGVTIDMSLQIDRNQAQRGISLCFLCQDWASGLRLLHTANQLMPGYLTIGDATVRGYDWMLDSWIGAIYEHNSRHDEALQWYLRALHVMETYRSQNADAAARSGSQSSIHGAELFSGLIRVSLSNGARSLQHQSPNTWGLPSNSWHDQALIFMEQSSARTLLEFLMSQPELGEQLALEQWAEYTYVKLQVADLSTIPRQQESEAEGQGIETELASLKDQLRKIEDDQAAATQQLPRMTQSLLQASRFNISMKSLLATIPHNAAVIEINLSRSGIVVFCVTRTGIQQVHRSKATVIQMRRHILKYLGEISKYQKSMEEPWTQLATSAASTTLASVEDLNYRSARISDEIIVPFTKIIAQKEHIIFVPSHEFNIFPLSALMYAGQPLFISKAVSQVPSLATLRQLASRPLREKPLVVSTIFNTHERRKLNPPPNASPSTPMVGVSALLTSQLFGSPPIYAPTLTDEDFRSTYDRSDIVILSTHGIRSKYSPWQSYVKLARDFRVMELVQFRTNAALVIFGACLSGMGRVTAGNDVHGFSHAVLQSGAQTYMGALWSVSDYVTMLLLLALFRKVAESKSNVSLANCWQHAQKAVYCLDSTSAVEMLEEIKNELDRLEVDVVSAEPLGKNGKGKIQLERMIKDIQDGVLKTNFKHPYYWAPFGLVGNGGLCLYGENDSGHGAGAGTAT</sequence>
<feature type="coiled-coil region" evidence="1">
    <location>
        <begin position="893"/>
        <end position="920"/>
    </location>
</feature>
<dbReference type="PANTHER" id="PTHR10098">
    <property type="entry name" value="RAPSYN-RELATED"/>
    <property type="match status" value="1"/>
</dbReference>
<feature type="domain" description="CHAT" evidence="2">
    <location>
        <begin position="1044"/>
        <end position="1350"/>
    </location>
</feature>
<name>A0A8H7W3V2_9HELO</name>
<evidence type="ECO:0000313" key="3">
    <source>
        <dbReference type="EMBL" id="KAG4414207.1"/>
    </source>
</evidence>
<comment type="caution">
    <text evidence="3">The sequence shown here is derived from an EMBL/GenBank/DDBJ whole genome shotgun (WGS) entry which is preliminary data.</text>
</comment>
<dbReference type="Proteomes" id="UP000664132">
    <property type="component" value="Unassembled WGS sequence"/>
</dbReference>